<reference evidence="3 4" key="1">
    <citation type="journal article" date="2024" name="J. Plant Pathol.">
        <title>Sequence and assembly of the genome of Seiridium unicorne, isolate CBS 538.82, causal agent of cypress canker disease.</title>
        <authorList>
            <person name="Scali E."/>
            <person name="Rocca G.D."/>
            <person name="Danti R."/>
            <person name="Garbelotto M."/>
            <person name="Barberini S."/>
            <person name="Baroncelli R."/>
            <person name="Emiliani G."/>
        </authorList>
    </citation>
    <scope>NUCLEOTIDE SEQUENCE [LARGE SCALE GENOMIC DNA]</scope>
    <source>
        <strain evidence="3 4">BM-138-508</strain>
    </source>
</reference>
<protein>
    <submittedName>
        <fullName evidence="3">Uncharacterized protein</fullName>
    </submittedName>
</protein>
<feature type="compositionally biased region" description="Pro residues" evidence="1">
    <location>
        <begin position="542"/>
        <end position="571"/>
    </location>
</feature>
<keyword evidence="2" id="KW-1133">Transmembrane helix</keyword>
<feature type="region of interest" description="Disordered" evidence="1">
    <location>
        <begin position="437"/>
        <end position="473"/>
    </location>
</feature>
<dbReference type="PANTHER" id="PTHR42088:SF1">
    <property type="entry name" value="YALI0F10131P"/>
    <property type="match status" value="1"/>
</dbReference>
<feature type="region of interest" description="Disordered" evidence="1">
    <location>
        <begin position="538"/>
        <end position="655"/>
    </location>
</feature>
<feature type="compositionally biased region" description="Basic and acidic residues" evidence="1">
    <location>
        <begin position="485"/>
        <end position="495"/>
    </location>
</feature>
<keyword evidence="2" id="KW-0472">Membrane</keyword>
<proteinExistence type="predicted"/>
<evidence type="ECO:0000313" key="3">
    <source>
        <dbReference type="EMBL" id="KAK9417879.1"/>
    </source>
</evidence>
<comment type="caution">
    <text evidence="3">The sequence shown here is derived from an EMBL/GenBank/DDBJ whole genome shotgun (WGS) entry which is preliminary data.</text>
</comment>
<dbReference type="PANTHER" id="PTHR42088">
    <property type="entry name" value="YALI0F10131P"/>
    <property type="match status" value="1"/>
</dbReference>
<sequence length="763" mass="83157">MEGHFHSHRHLHGHGYRLNSRIATAQHGEDVNLAERASAVERAPAYNTFSSRLFRRSDCADGDNSGICEKPAGGTSLTVPITLAVVIPIVVLCCVLIFLHRRTKKLMRKEDQDDRYKSMDFGMGDAVAKGSKRKSKLFGGEKEINHTKGLSMDMNLSSPYLLPPALQQSRESLNSLAKTLHQNEDPYRHVESFVGSDAASMRSFPKGADRRSSVYTGHSNMSGRNSPRVQSIQNLPPRQKSLPTGPLPQIPTPLKESSIHESDEVPPPQYAPTAKNEFRFTDDNVSPPQVGGEHVIMPVMPEIQEPAPVAQPLSQKEPMQTVRPVSYESIKAGQPYGGFAGDRDSSALPVSDLYHGSADGLGIMGTSAPQMVASPELASSTPASLRPGRKDSTPVVSEVPSEYDAYANYGQFDYPEQDQHMDDGRGRQMDRAMPMEQPQSAGLGVPQQNNKRLSVGLRPLPPDDYLESEDPEFRANRIRSFYKEYFDDGSSKEPRPPMPQPSAAQYYEDYDSGYMGDAAYFDPDSNAFVMPYAEPVTRRAMTPPPSNRRPMPGPRQRGPPGPRGMGPPGPRPRAGSTMSGGRFGPMSPRPGSSASAHMGRSTPNKKPLPPPSALSTLPTPSMLKDESFMILNPIDFAPPPTYKDQARGRSQSPMGERKAYHLNVPVASPLVSSFDDIPSLPSPHAMRKSGTFTALDFAPPRKFKDPDSMSDAGSVRSMGSGISARTNTALRAGAGRVSRLPGDQVFTQAALGGQLKPKWGMRD</sequence>
<dbReference type="EMBL" id="JARVKF010000395">
    <property type="protein sequence ID" value="KAK9417879.1"/>
    <property type="molecule type" value="Genomic_DNA"/>
</dbReference>
<dbReference type="Proteomes" id="UP001408356">
    <property type="component" value="Unassembled WGS sequence"/>
</dbReference>
<feature type="region of interest" description="Disordered" evidence="1">
    <location>
        <begin position="691"/>
        <end position="720"/>
    </location>
</feature>
<feature type="compositionally biased region" description="Polar residues" evidence="1">
    <location>
        <begin position="213"/>
        <end position="236"/>
    </location>
</feature>
<name>A0ABR2UTJ3_9PEZI</name>
<evidence type="ECO:0000313" key="4">
    <source>
        <dbReference type="Proteomes" id="UP001408356"/>
    </source>
</evidence>
<gene>
    <name evidence="3" type="ORF">SUNI508_08527</name>
</gene>
<evidence type="ECO:0000256" key="2">
    <source>
        <dbReference type="SAM" id="Phobius"/>
    </source>
</evidence>
<feature type="region of interest" description="Disordered" evidence="1">
    <location>
        <begin position="201"/>
        <end position="281"/>
    </location>
</feature>
<feature type="region of interest" description="Disordered" evidence="1">
    <location>
        <begin position="485"/>
        <end position="509"/>
    </location>
</feature>
<organism evidence="3 4">
    <name type="scientific">Seiridium unicorne</name>
    <dbReference type="NCBI Taxonomy" id="138068"/>
    <lineage>
        <taxon>Eukaryota</taxon>
        <taxon>Fungi</taxon>
        <taxon>Dikarya</taxon>
        <taxon>Ascomycota</taxon>
        <taxon>Pezizomycotina</taxon>
        <taxon>Sordariomycetes</taxon>
        <taxon>Xylariomycetidae</taxon>
        <taxon>Amphisphaeriales</taxon>
        <taxon>Sporocadaceae</taxon>
        <taxon>Seiridium</taxon>
    </lineage>
</organism>
<accession>A0ABR2UTJ3</accession>
<keyword evidence="4" id="KW-1185">Reference proteome</keyword>
<feature type="transmembrane region" description="Helical" evidence="2">
    <location>
        <begin position="79"/>
        <end position="99"/>
    </location>
</feature>
<evidence type="ECO:0000256" key="1">
    <source>
        <dbReference type="SAM" id="MobiDB-lite"/>
    </source>
</evidence>
<keyword evidence="2" id="KW-0812">Transmembrane</keyword>